<dbReference type="PROSITE" id="PS50977">
    <property type="entry name" value="HTH_TETR_2"/>
    <property type="match status" value="1"/>
</dbReference>
<dbReference type="InterPro" id="IPR050624">
    <property type="entry name" value="HTH-type_Tx_Regulator"/>
</dbReference>
<dbReference type="EMBL" id="MSZX01000002">
    <property type="protein sequence ID" value="OPA80567.1"/>
    <property type="molecule type" value="Genomic_DNA"/>
</dbReference>
<feature type="domain" description="HTH tetR-type" evidence="3">
    <location>
        <begin position="6"/>
        <end position="66"/>
    </location>
</feature>
<dbReference type="Gene3D" id="1.10.10.60">
    <property type="entry name" value="Homeodomain-like"/>
    <property type="match status" value="1"/>
</dbReference>
<dbReference type="PRINTS" id="PR00455">
    <property type="entry name" value="HTHTETR"/>
</dbReference>
<sequence>MEEHMPEKKKQIMLSAMKLFATKGFSHTTMQEVASFCKMSKGSVYQYYSSKDELLLNIFMYQSKLLEDRMQIMERAGDLHPRERLIRKIEVYLSIWNEHPEFIKMQMRDNADHVNKDIREFMFKMSKVNIDMLVGSLRDIYGQEFEPYLLDGASLLSSLVFTYMSFKLLDNIPIQIEEISKYIVEIMDYTAEGMIKHRPSPLLNARMFSFFEGDEVKTKLVHPLVLVKQIREAVEGASIEKSNKQDILDSILVLEEELLQVQPRKVILLGMLSNIKEVASWSSLYEQLCHAIDSTFRYAPGTFR</sequence>
<dbReference type="Proteomes" id="UP000190188">
    <property type="component" value="Unassembled WGS sequence"/>
</dbReference>
<dbReference type="InterPro" id="IPR001647">
    <property type="entry name" value="HTH_TetR"/>
</dbReference>
<dbReference type="AlphaFoldDB" id="A0A1T2XL28"/>
<dbReference type="PANTHER" id="PTHR43479:SF22">
    <property type="entry name" value="TRANSCRIPTIONAL REGULATOR, TETR FAMILY"/>
    <property type="match status" value="1"/>
</dbReference>
<accession>A0A1T2XL28</accession>
<organism evidence="4 5">
    <name type="scientific">Paenibacillus selenitireducens</name>
    <dbReference type="NCBI Taxonomy" id="1324314"/>
    <lineage>
        <taxon>Bacteria</taxon>
        <taxon>Bacillati</taxon>
        <taxon>Bacillota</taxon>
        <taxon>Bacilli</taxon>
        <taxon>Bacillales</taxon>
        <taxon>Paenibacillaceae</taxon>
        <taxon>Paenibacillus</taxon>
    </lineage>
</organism>
<dbReference type="InterPro" id="IPR009057">
    <property type="entry name" value="Homeodomain-like_sf"/>
</dbReference>
<reference evidence="4 5" key="1">
    <citation type="submission" date="2017-01" db="EMBL/GenBank/DDBJ databases">
        <title>Genome analysis of Paenibacillus selenitrireducens ES3-24.</title>
        <authorList>
            <person name="Xu D."/>
            <person name="Yao R."/>
            <person name="Zheng S."/>
        </authorList>
    </citation>
    <scope>NUCLEOTIDE SEQUENCE [LARGE SCALE GENOMIC DNA]</scope>
    <source>
        <strain evidence="4 5">ES3-24</strain>
    </source>
</reference>
<dbReference type="RefSeq" id="WP_078497910.1">
    <property type="nucleotide sequence ID" value="NZ_MSZX01000002.1"/>
</dbReference>
<gene>
    <name evidence="4" type="ORF">BVG16_07540</name>
</gene>
<protein>
    <submittedName>
        <fullName evidence="4">TetR family transcriptional regulator</fullName>
    </submittedName>
</protein>
<evidence type="ECO:0000313" key="5">
    <source>
        <dbReference type="Proteomes" id="UP000190188"/>
    </source>
</evidence>
<comment type="caution">
    <text evidence="4">The sequence shown here is derived from an EMBL/GenBank/DDBJ whole genome shotgun (WGS) entry which is preliminary data.</text>
</comment>
<dbReference type="OrthoDB" id="9812993at2"/>
<dbReference type="STRING" id="1324314.BVG16_07540"/>
<feature type="DNA-binding region" description="H-T-H motif" evidence="2">
    <location>
        <begin position="29"/>
        <end position="48"/>
    </location>
</feature>
<evidence type="ECO:0000259" key="3">
    <source>
        <dbReference type="PROSITE" id="PS50977"/>
    </source>
</evidence>
<dbReference type="GO" id="GO:0003677">
    <property type="term" value="F:DNA binding"/>
    <property type="evidence" value="ECO:0007669"/>
    <property type="project" value="UniProtKB-UniRule"/>
</dbReference>
<evidence type="ECO:0000313" key="4">
    <source>
        <dbReference type="EMBL" id="OPA80567.1"/>
    </source>
</evidence>
<dbReference type="Gene3D" id="1.10.357.10">
    <property type="entry name" value="Tetracycline Repressor, domain 2"/>
    <property type="match status" value="1"/>
</dbReference>
<keyword evidence="1 2" id="KW-0238">DNA-binding</keyword>
<dbReference type="PANTHER" id="PTHR43479">
    <property type="entry name" value="ACREF/ENVCD OPERON REPRESSOR-RELATED"/>
    <property type="match status" value="1"/>
</dbReference>
<proteinExistence type="predicted"/>
<evidence type="ECO:0000256" key="2">
    <source>
        <dbReference type="PROSITE-ProRule" id="PRU00335"/>
    </source>
</evidence>
<dbReference type="Pfam" id="PF00440">
    <property type="entry name" value="TetR_N"/>
    <property type="match status" value="1"/>
</dbReference>
<keyword evidence="5" id="KW-1185">Reference proteome</keyword>
<evidence type="ECO:0000256" key="1">
    <source>
        <dbReference type="ARBA" id="ARBA00023125"/>
    </source>
</evidence>
<name>A0A1T2XL28_9BACL</name>
<dbReference type="SUPFAM" id="SSF46689">
    <property type="entry name" value="Homeodomain-like"/>
    <property type="match status" value="1"/>
</dbReference>